<accession>A0A9D1GJV0</accession>
<name>A0A9D1GJV0_9FIRM</name>
<dbReference type="PROSITE" id="PS51170">
    <property type="entry name" value="CW"/>
    <property type="match status" value="1"/>
</dbReference>
<comment type="caution">
    <text evidence="4">The sequence shown here is derived from an EMBL/GenBank/DDBJ whole genome shotgun (WGS) entry which is preliminary data.</text>
</comment>
<dbReference type="Proteomes" id="UP000886860">
    <property type="component" value="Unassembled WGS sequence"/>
</dbReference>
<evidence type="ECO:0000256" key="3">
    <source>
        <dbReference type="SAM" id="SignalP"/>
    </source>
</evidence>
<dbReference type="SUPFAM" id="SSF69360">
    <property type="entry name" value="Cell wall binding repeat"/>
    <property type="match status" value="1"/>
</dbReference>
<protein>
    <recommendedName>
        <fullName evidence="6">Cell wall binding repeat-containing protein</fullName>
    </recommendedName>
</protein>
<evidence type="ECO:0000313" key="5">
    <source>
        <dbReference type="Proteomes" id="UP000886860"/>
    </source>
</evidence>
<feature type="chain" id="PRO_5039389271" description="Cell wall binding repeat-containing protein" evidence="3">
    <location>
        <begin position="28"/>
        <end position="316"/>
    </location>
</feature>
<dbReference type="AlphaFoldDB" id="A0A9D1GJV0"/>
<dbReference type="Gene3D" id="2.10.270.10">
    <property type="entry name" value="Cholin Binding"/>
    <property type="match status" value="1"/>
</dbReference>
<dbReference type="Pfam" id="PF19085">
    <property type="entry name" value="Choline_bind_2"/>
    <property type="match status" value="1"/>
</dbReference>
<keyword evidence="1" id="KW-0677">Repeat</keyword>
<proteinExistence type="predicted"/>
<dbReference type="EMBL" id="DVKS01000178">
    <property type="protein sequence ID" value="HIT42485.1"/>
    <property type="molecule type" value="Genomic_DNA"/>
</dbReference>
<sequence length="316" mass="34920">MKIAKHVMPLMLAAGLFSALGPADVYAREKIDQVSLTFSLDTDNWTELNVESGDDGYSVREVTLLPDGMGDSSTPCAVVVLDAEEDYYFSSIKSKYFELEGEGAVFSEAARSNSNSTMTVSVRLKDLGEGQVESPTNLTWTDTGIATWDPVGGAGTYSVRIRRNGEAMGTASAPQTDITVYNLSTKITKTGDYVFQVRANGIYRKTQSSEWVDSPVLTVDEAALAYIQAHAAEDTGSAGSWHQDELGSWYQYTTGDVPKSEWRQIDDYWYYFNESGYMVTDQWIDRYYVGSDGKMLTDTITPDGYYVDETGAWAPK</sequence>
<organism evidence="4 5">
    <name type="scientific">Candidatus Caccovicinus merdipullorum</name>
    <dbReference type="NCBI Taxonomy" id="2840724"/>
    <lineage>
        <taxon>Bacteria</taxon>
        <taxon>Bacillati</taxon>
        <taxon>Bacillota</taxon>
        <taxon>Clostridia</taxon>
        <taxon>Eubacteriales</taxon>
        <taxon>Candidatus Caccovicinus</taxon>
    </lineage>
</organism>
<feature type="signal peptide" evidence="3">
    <location>
        <begin position="1"/>
        <end position="27"/>
    </location>
</feature>
<feature type="repeat" description="Cell wall-binding" evidence="2">
    <location>
        <begin position="259"/>
        <end position="278"/>
    </location>
</feature>
<keyword evidence="3" id="KW-0732">Signal</keyword>
<evidence type="ECO:0000256" key="2">
    <source>
        <dbReference type="PROSITE-ProRule" id="PRU00591"/>
    </source>
</evidence>
<evidence type="ECO:0008006" key="6">
    <source>
        <dbReference type="Google" id="ProtNLM"/>
    </source>
</evidence>
<dbReference type="InterPro" id="IPR018337">
    <property type="entry name" value="Cell_wall/Cho-bd_repeat"/>
</dbReference>
<evidence type="ECO:0000256" key="1">
    <source>
        <dbReference type="ARBA" id="ARBA00022737"/>
    </source>
</evidence>
<reference evidence="4" key="2">
    <citation type="journal article" date="2021" name="PeerJ">
        <title>Extensive microbial diversity within the chicken gut microbiome revealed by metagenomics and culture.</title>
        <authorList>
            <person name="Gilroy R."/>
            <person name="Ravi A."/>
            <person name="Getino M."/>
            <person name="Pursley I."/>
            <person name="Horton D.L."/>
            <person name="Alikhan N.F."/>
            <person name="Baker D."/>
            <person name="Gharbi K."/>
            <person name="Hall N."/>
            <person name="Watson M."/>
            <person name="Adriaenssens E.M."/>
            <person name="Foster-Nyarko E."/>
            <person name="Jarju S."/>
            <person name="Secka A."/>
            <person name="Antonio M."/>
            <person name="Oren A."/>
            <person name="Chaudhuri R.R."/>
            <person name="La Ragione R."/>
            <person name="Hildebrand F."/>
            <person name="Pallen M.J."/>
        </authorList>
    </citation>
    <scope>NUCLEOTIDE SEQUENCE</scope>
    <source>
        <strain evidence="4">CHK123-3438</strain>
    </source>
</reference>
<evidence type="ECO:0000313" key="4">
    <source>
        <dbReference type="EMBL" id="HIT42485.1"/>
    </source>
</evidence>
<gene>
    <name evidence="4" type="ORF">IAB60_10425</name>
</gene>
<reference evidence="4" key="1">
    <citation type="submission" date="2020-10" db="EMBL/GenBank/DDBJ databases">
        <authorList>
            <person name="Gilroy R."/>
        </authorList>
    </citation>
    <scope>NUCLEOTIDE SEQUENCE</scope>
    <source>
        <strain evidence="4">CHK123-3438</strain>
    </source>
</reference>